<dbReference type="EMBL" id="SGBD01000001">
    <property type="protein sequence ID" value="RZD15201.1"/>
    <property type="molecule type" value="Genomic_DNA"/>
</dbReference>
<evidence type="ECO:0000313" key="4">
    <source>
        <dbReference type="Proteomes" id="UP000320813"/>
    </source>
</evidence>
<dbReference type="Pfam" id="PF01558">
    <property type="entry name" value="POR"/>
    <property type="match status" value="1"/>
</dbReference>
<dbReference type="InterPro" id="IPR019752">
    <property type="entry name" value="Pyrv/ketoisovalerate_OxRed_cat"/>
</dbReference>
<proteinExistence type="predicted"/>
<accession>A0A519BD53</accession>
<reference evidence="3 4" key="1">
    <citation type="submission" date="2019-01" db="EMBL/GenBank/DDBJ databases">
        <title>Insights into ecological role of a new deltaproteobacterial order Candidatus Sinidesulfobacterales (Sva0485) by metagenomics and metatranscriptomics.</title>
        <authorList>
            <person name="Tan S."/>
            <person name="Liu J."/>
            <person name="Fang Y."/>
            <person name="Hedlund B.P."/>
            <person name="Lian Z.H."/>
            <person name="Huang L.Y."/>
            <person name="Li J.T."/>
            <person name="Huang L.N."/>
            <person name="Li W.J."/>
            <person name="Jiang H.C."/>
            <person name="Dong H.L."/>
            <person name="Shu W.S."/>
        </authorList>
    </citation>
    <scope>NUCLEOTIDE SEQUENCE [LARGE SCALE GENOMIC DNA]</scope>
    <source>
        <strain evidence="3">AP3</strain>
    </source>
</reference>
<evidence type="ECO:0000313" key="3">
    <source>
        <dbReference type="EMBL" id="RZD15201.1"/>
    </source>
</evidence>
<name>A0A519BD53_9DELT</name>
<dbReference type="PANTHER" id="PTHR43854">
    <property type="entry name" value="INDOLEPYRUVATE OXIDOREDUCTASE SUBUNIT IORB"/>
    <property type="match status" value="1"/>
</dbReference>
<keyword evidence="1" id="KW-0560">Oxidoreductase</keyword>
<dbReference type="AlphaFoldDB" id="A0A519BD53"/>
<dbReference type="Gene3D" id="3.40.920.10">
    <property type="entry name" value="Pyruvate-ferredoxin oxidoreductase, PFOR, domain III"/>
    <property type="match status" value="1"/>
</dbReference>
<comment type="caution">
    <text evidence="3">The sequence shown here is derived from an EMBL/GenBank/DDBJ whole genome shotgun (WGS) entry which is preliminary data.</text>
</comment>
<dbReference type="InterPro" id="IPR002869">
    <property type="entry name" value="Pyrv_flavodox_OxRed_cen"/>
</dbReference>
<feature type="domain" description="Pyruvate/ketoisovalerate oxidoreductase catalytic" evidence="2">
    <location>
        <begin position="12"/>
        <end position="203"/>
    </location>
</feature>
<evidence type="ECO:0000256" key="1">
    <source>
        <dbReference type="ARBA" id="ARBA00023002"/>
    </source>
</evidence>
<protein>
    <recommendedName>
        <fullName evidence="2">Pyruvate/ketoisovalerate oxidoreductase catalytic domain-containing protein</fullName>
    </recommendedName>
</protein>
<dbReference type="SUPFAM" id="SSF53323">
    <property type="entry name" value="Pyruvate-ferredoxin oxidoreductase, PFOR, domain III"/>
    <property type="match status" value="1"/>
</dbReference>
<dbReference type="GO" id="GO:0016903">
    <property type="term" value="F:oxidoreductase activity, acting on the aldehyde or oxo group of donors"/>
    <property type="evidence" value="ECO:0007669"/>
    <property type="project" value="InterPro"/>
</dbReference>
<dbReference type="Proteomes" id="UP000320813">
    <property type="component" value="Unassembled WGS sequence"/>
</dbReference>
<evidence type="ECO:0000259" key="2">
    <source>
        <dbReference type="Pfam" id="PF01558"/>
    </source>
</evidence>
<organism evidence="3 4">
    <name type="scientific">Candidatus Acidulodesulfobacterium ferriphilum</name>
    <dbReference type="NCBI Taxonomy" id="2597223"/>
    <lineage>
        <taxon>Bacteria</taxon>
        <taxon>Deltaproteobacteria</taxon>
        <taxon>Candidatus Acidulodesulfobacterales</taxon>
        <taxon>Candidatus Acidulodesulfobacterium</taxon>
    </lineage>
</organism>
<sequence length="205" mass="22704">MKRFNIAIVGLGGQGIITMGTVLKNAALNSDLQDVSGSERRGGAQREGYVETFVKYIFYEDNSELKDPKKNMHSPMIESGGADVLISLEPLETLRGACYLNRNSTVIFNEMPHPPISVRMGQTSYPELSYITYELEKITGKIFFYDFDKISLGNFNSLTQRNIIALGVLFAKTDMPIDKIVVENILSAGKGAKDNLEAFHIGLTL</sequence>
<dbReference type="PANTHER" id="PTHR43854:SF1">
    <property type="entry name" value="INDOLEPYRUVATE OXIDOREDUCTASE SUBUNIT IORB"/>
    <property type="match status" value="1"/>
</dbReference>
<gene>
    <name evidence="3" type="ORF">EVJ47_02735</name>
</gene>
<dbReference type="InterPro" id="IPR052198">
    <property type="entry name" value="IorB_Oxidoreductase"/>
</dbReference>